<dbReference type="PANTHER" id="PTHR11748:SF111">
    <property type="entry name" value="D-LACTATE DEHYDROGENASE, MITOCHONDRIAL-RELATED"/>
    <property type="match status" value="1"/>
</dbReference>
<dbReference type="EC" id="1.1.2.4" evidence="7"/>
<sequence length="536" mass="56660">MLEIETPPVAALELLKAELVAALGAPHVSADEATCALHSQDIWGRGTYRVALVVSPSRPEQIAATLQAVRRHGYVVAPRGGGMGYTGAYLVNSPRCVSLDLSRMDRILAIEAEDMTVTVEPGCTWAALRAALAPLGLRTPFWGPMSGLRSTVGGAISQNAAMLGAGQHGISADSVVGLTVVLGDGQILRTGVGGLDGGAPFFRHYGPDLTGLFCGDSGAMGIKAAITLRLMANPAYEDYASFAFRTGRDLLSAMAAMARAGIASEMCAFDPGLTRVRMQRSSLASDVKTLGAVVGRQKSLVKGLLEAGKIALAGRDFVGEENYSLHMIAEGRSAAGVQADIAEARRIAAEYRGEEIANTIAKVIRAQPFPPLNSVLGPGGERWAPVHGVSALSVAAALFEAIERVFADMAADFQRCGVKVGYLFSSISTNALLLEPVFYWPGERLPVHVVAIQPEHLARLPSLADDPAATAVVVQARKQLMAVFQRFGCGHFQIGRTYPYRQSRDAAGWHLVEAIKATVDPDQLLNPGVLGLGDLR</sequence>
<evidence type="ECO:0000313" key="9">
    <source>
        <dbReference type="EMBL" id="MCE4552859.1"/>
    </source>
</evidence>
<keyword evidence="3" id="KW-0285">Flavoprotein</keyword>
<dbReference type="PANTHER" id="PTHR11748">
    <property type="entry name" value="D-LACTATE DEHYDROGENASE"/>
    <property type="match status" value="1"/>
</dbReference>
<dbReference type="Pfam" id="PF01565">
    <property type="entry name" value="FAD_binding_4"/>
    <property type="match status" value="1"/>
</dbReference>
<dbReference type="EMBL" id="JAJTWU010000001">
    <property type="protein sequence ID" value="MCE4552859.1"/>
    <property type="molecule type" value="Genomic_DNA"/>
</dbReference>
<comment type="caution">
    <text evidence="9">The sequence shown here is derived from an EMBL/GenBank/DDBJ whole genome shotgun (WGS) entry which is preliminary data.</text>
</comment>
<comment type="cofactor">
    <cofactor evidence="1">
        <name>FAD</name>
        <dbReference type="ChEBI" id="CHEBI:57692"/>
    </cofactor>
</comment>
<keyword evidence="5" id="KW-0809">Transit peptide</keyword>
<dbReference type="Gene3D" id="3.30.465.10">
    <property type="match status" value="1"/>
</dbReference>
<dbReference type="InterPro" id="IPR036318">
    <property type="entry name" value="FAD-bd_PCMH-like_sf"/>
</dbReference>
<dbReference type="SUPFAM" id="SSF56176">
    <property type="entry name" value="FAD-binding/transporter-associated domain-like"/>
    <property type="match status" value="1"/>
</dbReference>
<keyword evidence="4" id="KW-0274">FAD</keyword>
<dbReference type="InterPro" id="IPR016164">
    <property type="entry name" value="FAD-linked_Oxase-like_C"/>
</dbReference>
<dbReference type="PROSITE" id="PS51387">
    <property type="entry name" value="FAD_PCMH"/>
    <property type="match status" value="1"/>
</dbReference>
<organism evidence="9 10">
    <name type="scientific">Pelomonas cellulosilytica</name>
    <dbReference type="NCBI Taxonomy" id="2906762"/>
    <lineage>
        <taxon>Bacteria</taxon>
        <taxon>Pseudomonadati</taxon>
        <taxon>Pseudomonadota</taxon>
        <taxon>Betaproteobacteria</taxon>
        <taxon>Burkholderiales</taxon>
        <taxon>Sphaerotilaceae</taxon>
        <taxon>Roseateles</taxon>
    </lineage>
</organism>
<dbReference type="Proteomes" id="UP001200741">
    <property type="component" value="Unassembled WGS sequence"/>
</dbReference>
<reference evidence="9 10" key="1">
    <citation type="submission" date="2021-12" db="EMBL/GenBank/DDBJ databases">
        <title>Genome seq of P8.</title>
        <authorList>
            <person name="Seo T."/>
        </authorList>
    </citation>
    <scope>NUCLEOTIDE SEQUENCE [LARGE SCALE GENOMIC DNA]</scope>
    <source>
        <strain evidence="9 10">P8</strain>
    </source>
</reference>
<comment type="similarity">
    <text evidence="2">Belongs to the FAD-binding oxidoreductase/transferase type 4 family.</text>
</comment>
<feature type="domain" description="FAD-binding PCMH-type" evidence="8">
    <location>
        <begin position="45"/>
        <end position="233"/>
    </location>
</feature>
<accession>A0ABS8XJ19</accession>
<evidence type="ECO:0000256" key="6">
    <source>
        <dbReference type="ARBA" id="ARBA00023002"/>
    </source>
</evidence>
<evidence type="ECO:0000256" key="3">
    <source>
        <dbReference type="ARBA" id="ARBA00022630"/>
    </source>
</evidence>
<dbReference type="RefSeq" id="WP_233369576.1">
    <property type="nucleotide sequence ID" value="NZ_JAJTWU010000001.1"/>
</dbReference>
<evidence type="ECO:0000256" key="1">
    <source>
        <dbReference type="ARBA" id="ARBA00001974"/>
    </source>
</evidence>
<dbReference type="InterPro" id="IPR006094">
    <property type="entry name" value="Oxid_FAD_bind_N"/>
</dbReference>
<name>A0ABS8XJ19_9BURK</name>
<evidence type="ECO:0000313" key="10">
    <source>
        <dbReference type="Proteomes" id="UP001200741"/>
    </source>
</evidence>
<dbReference type="InterPro" id="IPR016166">
    <property type="entry name" value="FAD-bd_PCMH"/>
</dbReference>
<evidence type="ECO:0000259" key="8">
    <source>
        <dbReference type="PROSITE" id="PS51387"/>
    </source>
</evidence>
<dbReference type="Pfam" id="PF02913">
    <property type="entry name" value="FAD-oxidase_C"/>
    <property type="match status" value="1"/>
</dbReference>
<keyword evidence="10" id="KW-1185">Reference proteome</keyword>
<proteinExistence type="inferred from homology"/>
<gene>
    <name evidence="9" type="ORF">LXT13_00160</name>
</gene>
<evidence type="ECO:0000256" key="4">
    <source>
        <dbReference type="ARBA" id="ARBA00022827"/>
    </source>
</evidence>
<evidence type="ECO:0000256" key="2">
    <source>
        <dbReference type="ARBA" id="ARBA00008000"/>
    </source>
</evidence>
<dbReference type="InterPro" id="IPR016169">
    <property type="entry name" value="FAD-bd_PCMH_sub2"/>
</dbReference>
<evidence type="ECO:0000256" key="5">
    <source>
        <dbReference type="ARBA" id="ARBA00022946"/>
    </source>
</evidence>
<keyword evidence="6" id="KW-0560">Oxidoreductase</keyword>
<evidence type="ECO:0000256" key="7">
    <source>
        <dbReference type="ARBA" id="ARBA00038897"/>
    </source>
</evidence>
<dbReference type="InterPro" id="IPR004113">
    <property type="entry name" value="FAD-bd_oxidored_4_C"/>
</dbReference>
<dbReference type="SUPFAM" id="SSF55103">
    <property type="entry name" value="FAD-linked oxidases, C-terminal domain"/>
    <property type="match status" value="1"/>
</dbReference>
<protein>
    <recommendedName>
        <fullName evidence="7">D-lactate dehydrogenase (cytochrome)</fullName>
        <ecNumber evidence="7">1.1.2.4</ecNumber>
    </recommendedName>
</protein>